<dbReference type="Proteomes" id="UP001180515">
    <property type="component" value="Unassembled WGS sequence"/>
</dbReference>
<gene>
    <name evidence="2" type="ORF">P7G31_10080</name>
</gene>
<keyword evidence="1" id="KW-0812">Transmembrane</keyword>
<reference evidence="2" key="1">
    <citation type="submission" date="2023-03" db="EMBL/GenBank/DDBJ databases">
        <authorList>
            <person name="Shen W."/>
            <person name="Cai J."/>
        </authorList>
    </citation>
    <scope>NUCLEOTIDE SEQUENCE</scope>
    <source>
        <strain evidence="2">P82-2</strain>
    </source>
</reference>
<keyword evidence="1" id="KW-0472">Membrane</keyword>
<protein>
    <submittedName>
        <fullName evidence="2">Uncharacterized protein</fullName>
    </submittedName>
</protein>
<evidence type="ECO:0000256" key="1">
    <source>
        <dbReference type="SAM" id="Phobius"/>
    </source>
</evidence>
<feature type="transmembrane region" description="Helical" evidence="1">
    <location>
        <begin position="6"/>
        <end position="23"/>
    </location>
</feature>
<dbReference type="RefSeq" id="WP_103344625.1">
    <property type="nucleotide sequence ID" value="NZ_JARQAG010000021.1"/>
</dbReference>
<sequence length="182" mass="20752">MKHRKIILVVMLVLMAFIVYKVVQKDDLNSKKVDDSIKVERVEPKHKIKAYDPTKEAESTLEASDRQVSEKEREKVKKSLSVSIDYLVKIKTQYDVKVDYQNKLSITDPTVAQTVKTMLMAGYHFDLESLQVYESDASNVYQFIIKLVTDKGDKLSLAGNYVLGTEQFEIASVHGTPVNVMF</sequence>
<evidence type="ECO:0000313" key="3">
    <source>
        <dbReference type="Proteomes" id="UP001180515"/>
    </source>
</evidence>
<name>A0AAE4HYD0_9STRE</name>
<dbReference type="AlphaFoldDB" id="A0AAE4HYD0"/>
<evidence type="ECO:0000313" key="2">
    <source>
        <dbReference type="EMBL" id="MDT2732564.1"/>
    </source>
</evidence>
<proteinExistence type="predicted"/>
<comment type="caution">
    <text evidence="2">The sequence shown here is derived from an EMBL/GenBank/DDBJ whole genome shotgun (WGS) entry which is preliminary data.</text>
</comment>
<organism evidence="2 3">
    <name type="scientific">Streptococcus parauberis</name>
    <dbReference type="NCBI Taxonomy" id="1348"/>
    <lineage>
        <taxon>Bacteria</taxon>
        <taxon>Bacillati</taxon>
        <taxon>Bacillota</taxon>
        <taxon>Bacilli</taxon>
        <taxon>Lactobacillales</taxon>
        <taxon>Streptococcaceae</taxon>
        <taxon>Streptococcus</taxon>
    </lineage>
</organism>
<dbReference type="EMBL" id="JARQAG010000021">
    <property type="protein sequence ID" value="MDT2732564.1"/>
    <property type="molecule type" value="Genomic_DNA"/>
</dbReference>
<keyword evidence="1" id="KW-1133">Transmembrane helix</keyword>
<accession>A0AAE4HYD0</accession>